<feature type="compositionally biased region" description="Polar residues" evidence="1">
    <location>
        <begin position="976"/>
        <end position="994"/>
    </location>
</feature>
<feature type="region of interest" description="Disordered" evidence="1">
    <location>
        <begin position="315"/>
        <end position="1342"/>
    </location>
</feature>
<dbReference type="Proteomes" id="UP001205185">
    <property type="component" value="Unassembled WGS sequence"/>
</dbReference>
<feature type="compositionally biased region" description="Low complexity" evidence="1">
    <location>
        <begin position="315"/>
        <end position="324"/>
    </location>
</feature>
<dbReference type="PANTHER" id="PTHR42059">
    <property type="entry name" value="TNT DOMAIN-CONTAINING PROTEIN"/>
    <property type="match status" value="1"/>
</dbReference>
<reference evidence="3 4" key="1">
    <citation type="submission" date="2022-06" db="EMBL/GenBank/DDBJ databases">
        <title>Genomic Encyclopedia of Archaeal and Bacterial Type Strains, Phase II (KMG-II): from individual species to whole genera.</title>
        <authorList>
            <person name="Goeker M."/>
        </authorList>
    </citation>
    <scope>NUCLEOTIDE SEQUENCE [LARGE SCALE GENOMIC DNA]</scope>
    <source>
        <strain evidence="3 4">DSM 44255</strain>
    </source>
</reference>
<feature type="compositionally biased region" description="Polar residues" evidence="1">
    <location>
        <begin position="810"/>
        <end position="838"/>
    </location>
</feature>
<accession>A0ABT1IIJ7</accession>
<feature type="compositionally biased region" description="Basic and acidic residues" evidence="1">
    <location>
        <begin position="541"/>
        <end position="552"/>
    </location>
</feature>
<feature type="compositionally biased region" description="Basic and acidic residues" evidence="1">
    <location>
        <begin position="728"/>
        <end position="740"/>
    </location>
</feature>
<dbReference type="SUPFAM" id="SSF160424">
    <property type="entry name" value="BH3703-like"/>
    <property type="match status" value="1"/>
</dbReference>
<evidence type="ECO:0000313" key="3">
    <source>
        <dbReference type="EMBL" id="MCP2272472.1"/>
    </source>
</evidence>
<dbReference type="InterPro" id="IPR036170">
    <property type="entry name" value="YezG-like_sf"/>
</dbReference>
<feature type="compositionally biased region" description="Polar residues" evidence="1">
    <location>
        <begin position="1078"/>
        <end position="1096"/>
    </location>
</feature>
<dbReference type="InterPro" id="IPR053024">
    <property type="entry name" value="Fungal_surface_NADase"/>
</dbReference>
<comment type="caution">
    <text evidence="3">The sequence shown here is derived from an EMBL/GenBank/DDBJ whole genome shotgun (WGS) entry which is preliminary data.</text>
</comment>
<feature type="compositionally biased region" description="Low complexity" evidence="1">
    <location>
        <begin position="1021"/>
        <end position="1032"/>
    </location>
</feature>
<dbReference type="InterPro" id="IPR025331">
    <property type="entry name" value="TNT"/>
</dbReference>
<evidence type="ECO:0000259" key="2">
    <source>
        <dbReference type="Pfam" id="PF14021"/>
    </source>
</evidence>
<evidence type="ECO:0000256" key="1">
    <source>
        <dbReference type="SAM" id="MobiDB-lite"/>
    </source>
</evidence>
<feature type="compositionally biased region" description="Basic and acidic residues" evidence="1">
    <location>
        <begin position="1487"/>
        <end position="1504"/>
    </location>
</feature>
<dbReference type="EMBL" id="JAMTCO010000012">
    <property type="protein sequence ID" value="MCP2272472.1"/>
    <property type="molecule type" value="Genomic_DNA"/>
</dbReference>
<dbReference type="Pfam" id="PF14021">
    <property type="entry name" value="TNT"/>
    <property type="match status" value="1"/>
</dbReference>
<protein>
    <recommendedName>
        <fullName evidence="2">TNT domain-containing protein</fullName>
    </recommendedName>
</protein>
<feature type="compositionally biased region" description="Basic and acidic residues" evidence="1">
    <location>
        <begin position="1521"/>
        <end position="1533"/>
    </location>
</feature>
<evidence type="ECO:0000313" key="4">
    <source>
        <dbReference type="Proteomes" id="UP001205185"/>
    </source>
</evidence>
<dbReference type="RefSeq" id="WP_308211036.1">
    <property type="nucleotide sequence ID" value="NZ_BAAAVB010000001.1"/>
</dbReference>
<organism evidence="3 4">
    <name type="scientific">Actinokineospora diospyrosa</name>
    <dbReference type="NCBI Taxonomy" id="103728"/>
    <lineage>
        <taxon>Bacteria</taxon>
        <taxon>Bacillati</taxon>
        <taxon>Actinomycetota</taxon>
        <taxon>Actinomycetes</taxon>
        <taxon>Pseudonocardiales</taxon>
        <taxon>Pseudonocardiaceae</taxon>
        <taxon>Actinokineospora</taxon>
    </lineage>
</organism>
<feature type="compositionally biased region" description="Basic and acidic residues" evidence="1">
    <location>
        <begin position="1152"/>
        <end position="1169"/>
    </location>
</feature>
<gene>
    <name evidence="3" type="ORF">LV75_004998</name>
</gene>
<feature type="compositionally biased region" description="Low complexity" evidence="1">
    <location>
        <begin position="944"/>
        <end position="955"/>
    </location>
</feature>
<dbReference type="PANTHER" id="PTHR42059:SF1">
    <property type="entry name" value="TNT DOMAIN-CONTAINING PROTEIN"/>
    <property type="match status" value="1"/>
</dbReference>
<feature type="region of interest" description="Disordered" evidence="1">
    <location>
        <begin position="268"/>
        <end position="287"/>
    </location>
</feature>
<name>A0ABT1IIJ7_9PSEU</name>
<proteinExistence type="predicted"/>
<feature type="compositionally biased region" description="Low complexity" evidence="1">
    <location>
        <begin position="903"/>
        <end position="912"/>
    </location>
</feature>
<keyword evidence="4" id="KW-1185">Reference proteome</keyword>
<sequence>MTVALPTQLNPTEQDALVKQIGLALLRGAPQRWASITVEYRALGRYMETVGKVTVQDQEGADELPVSPDITMLFSRLRAGMYREGRGTWFNARYQLDQPSAYNLEYDRDEPKWFQPPPPPAFADDLRIFPRDEENVPEWLVRRLAALKPPFRVARIFDGQGPAGRPFVNRPQVDDTEREALLRYLDEAPLALPPRGLDTDHMDDEGRQSVPVAFHTDGSWIWPAAVNYYLRAHGVAPEPELVDHVRRAEFTLPEVEEHVRANAAAFLNRGRPPRPMPVNGSAPVPVPAPVEAEAEAPRLPDPRSVQPKVAAGAPALPAEPEMGPFGTTFDAFSPAPVNLESPPPWSRTPAADWAPTDTAKSDSPWAPKDEEDTAPQSTDEPAPRNGHSHTEAAAATEPAPWERGEAPEDTAKGLQPVAEEDAAEENTAPWQPIAEEATGAPWQRAEEAEQDANLWQPASQGEQAAESVANAAPVGEPWQAAPADAASAGGHGTGTWKPVVAAEQAGVSGEETAGLTQTGEPWQRADVAVSPVPGSEPWQAEPEHTGGARRAEQVTNADQAPSGGWQPGDGASAGQPWQAEHAQEHTGGARRAESTNAEQAPVAPWQAEPANAEQAPVGTWQPAEQTSASAPWQAENASEHEGGVGQAEQSANAEQAPGAPWQPLGQPSANEPWQAEPEHAGGARRAESANAEQAPAGAWQPEPTNGKRRAEQATDADQAPAGAWQAEHTPEHGGARRADGSADQAAPGAWQPAEQTSASAPWLADRAPEHTGGTRRAEHAASADQVAAGPWQAEHTPEHAGGARRADESVNASQAAAGPWQSTDQAAVSEPWQASNADQAPAGAWQPTEQAAAGEPWRGEHTPEHTGGARRAEHAANASQVAAGPWQAEQTPEHGGGARRAQEPANADQAAASSWHTTDQATANEPWQAEHTPEHAGGTRRAEQPANAEQAPAGGWQPLGEASAGEPWHGEAASEQVANVGQTPASTWQPTEQATAGEPWQAEQTPEHAGGARRADESVNAGQAAAGTWQAAEQNSAGQPWQAEKGLEPPNAEQAPVGTWQPSEQSPAGAPWQAESAGEQTTNTEQAPTGTWQPATANEPWQAERTPEHAGATWQAEPASEQPTNAEHAPAATWQPASANEPWQAEHTGGTRRAEESADAKQIPADEPRQSTPEHVGAASVEQAPASEPWQAEQTPVPVGAWQPADGSSAGNQPWQPAAQGEQARNGSSAPWQAEREALTGEPLQALSGQASGSWRPAGDGEQVASTPEQAPWLPAQGSSTSGESWQDAPTPLTRGQVARAEQAGVEPPPGHIQPDFTPPVEASTKDMRTPPAAALPSQGPAADVVARVRARLTELGAASSRYHIGTPTTAAWTMEQTGEGWRVGWFDERYVAPAVFEDVADAAAFLVGKVLLDTAVAVPKDPGLSTVQASLAELEAAQSGGAQSADLFTPPQRPEPPVTVAAPTPAFDDDDDDFTPRRSQPRPIQRKPEPAVRRPEPVAHRPEPVPQRPEPVAQRPEPPVTHRTEPTSRKPQDWPIQPRPGEPPLTLFRGKQLMELLPGMDVDRYGDATGNLTYAAGTPFERRSLVPEWVNRPYRAYRVVKPTSALTGVAIPWFDQPGGGVAYLLNQSIAELLESGHLVEADDRDLPG</sequence>
<feature type="compositionally biased region" description="Low complexity" evidence="1">
    <location>
        <begin position="348"/>
        <end position="358"/>
    </location>
</feature>
<feature type="domain" description="TNT" evidence="2">
    <location>
        <begin position="1557"/>
        <end position="1641"/>
    </location>
</feature>
<feature type="compositionally biased region" description="Polar residues" evidence="1">
    <location>
        <begin position="914"/>
        <end position="925"/>
    </location>
</feature>
<feature type="region of interest" description="Disordered" evidence="1">
    <location>
        <begin position="1442"/>
        <end position="1545"/>
    </location>
</feature>
<feature type="compositionally biased region" description="Basic and acidic residues" evidence="1">
    <location>
        <begin position="400"/>
        <end position="411"/>
    </location>
</feature>
<feature type="compositionally biased region" description="Basic and acidic residues" evidence="1">
    <location>
        <begin position="676"/>
        <end position="687"/>
    </location>
</feature>